<sequence length="299" mass="33040">MAKLVIQVFVWPSVQKDCRTWARACQSCQRSKVCRHTLTPLGDFTLPAARFLHVHIDLVGPLPTSGGHTYCLTAVDCFTHWPDAIPIPDITADTVARALLTGCTSRFGCPQTITTNQGRQFESQLFHSLAKLCGIQLSRTTANHPAANGLVERFQRTLKAAIMCHADHHRTEALSLVLFGICTACKEDLQASIAELMYGEPLRIPGQLLTPIAEPVDPAHLITQLRQYIWPALDQFQQHAMLPSYICAKRPQEVHARFPSAGHNSQSIEAPLQRPLPGPITEGEDNANPHARQAHHPVN</sequence>
<feature type="domain" description="Integrase catalytic" evidence="2">
    <location>
        <begin position="43"/>
        <end position="219"/>
    </location>
</feature>
<dbReference type="EMBL" id="NEVH01020939">
    <property type="protein sequence ID" value="PNF20525.1"/>
    <property type="molecule type" value="Genomic_DNA"/>
</dbReference>
<evidence type="ECO:0000256" key="1">
    <source>
        <dbReference type="SAM" id="MobiDB-lite"/>
    </source>
</evidence>
<dbReference type="InParanoid" id="A0A2J7PW12"/>
<dbReference type="PANTHER" id="PTHR37984:SF15">
    <property type="entry name" value="INTEGRASE CATALYTIC DOMAIN-CONTAINING PROTEIN"/>
    <property type="match status" value="1"/>
</dbReference>
<dbReference type="Gene3D" id="3.30.420.10">
    <property type="entry name" value="Ribonuclease H-like superfamily/Ribonuclease H"/>
    <property type="match status" value="1"/>
</dbReference>
<evidence type="ECO:0000313" key="4">
    <source>
        <dbReference type="Proteomes" id="UP000235965"/>
    </source>
</evidence>
<feature type="region of interest" description="Disordered" evidence="1">
    <location>
        <begin position="258"/>
        <end position="299"/>
    </location>
</feature>
<protein>
    <recommendedName>
        <fullName evidence="2">Integrase catalytic domain-containing protein</fullName>
    </recommendedName>
</protein>
<dbReference type="OrthoDB" id="422540at2759"/>
<dbReference type="Pfam" id="PF00665">
    <property type="entry name" value="rve"/>
    <property type="match status" value="1"/>
</dbReference>
<keyword evidence="4" id="KW-1185">Reference proteome</keyword>
<organism evidence="3 4">
    <name type="scientific">Cryptotermes secundus</name>
    <dbReference type="NCBI Taxonomy" id="105785"/>
    <lineage>
        <taxon>Eukaryota</taxon>
        <taxon>Metazoa</taxon>
        <taxon>Ecdysozoa</taxon>
        <taxon>Arthropoda</taxon>
        <taxon>Hexapoda</taxon>
        <taxon>Insecta</taxon>
        <taxon>Pterygota</taxon>
        <taxon>Neoptera</taxon>
        <taxon>Polyneoptera</taxon>
        <taxon>Dictyoptera</taxon>
        <taxon>Blattodea</taxon>
        <taxon>Blattoidea</taxon>
        <taxon>Termitoidae</taxon>
        <taxon>Kalotermitidae</taxon>
        <taxon>Cryptotermitinae</taxon>
        <taxon>Cryptotermes</taxon>
    </lineage>
</organism>
<dbReference type="STRING" id="105785.A0A2J7PW12"/>
<reference evidence="3 4" key="1">
    <citation type="submission" date="2017-12" db="EMBL/GenBank/DDBJ databases">
        <title>Hemimetabolous genomes reveal molecular basis of termite eusociality.</title>
        <authorList>
            <person name="Harrison M.C."/>
            <person name="Jongepier E."/>
            <person name="Robertson H.M."/>
            <person name="Arning N."/>
            <person name="Bitard-Feildel T."/>
            <person name="Chao H."/>
            <person name="Childers C.P."/>
            <person name="Dinh H."/>
            <person name="Doddapaneni H."/>
            <person name="Dugan S."/>
            <person name="Gowin J."/>
            <person name="Greiner C."/>
            <person name="Han Y."/>
            <person name="Hu H."/>
            <person name="Hughes D.S.T."/>
            <person name="Huylmans A.-K."/>
            <person name="Kemena C."/>
            <person name="Kremer L.P.M."/>
            <person name="Lee S.L."/>
            <person name="Lopez-Ezquerra A."/>
            <person name="Mallet L."/>
            <person name="Monroy-Kuhn J.M."/>
            <person name="Moser A."/>
            <person name="Murali S.C."/>
            <person name="Muzny D.M."/>
            <person name="Otani S."/>
            <person name="Piulachs M.-D."/>
            <person name="Poelchau M."/>
            <person name="Qu J."/>
            <person name="Schaub F."/>
            <person name="Wada-Katsumata A."/>
            <person name="Worley K.C."/>
            <person name="Xie Q."/>
            <person name="Ylla G."/>
            <person name="Poulsen M."/>
            <person name="Gibbs R.A."/>
            <person name="Schal C."/>
            <person name="Richards S."/>
            <person name="Belles X."/>
            <person name="Korb J."/>
            <person name="Bornberg-Bauer E."/>
        </authorList>
    </citation>
    <scope>NUCLEOTIDE SEQUENCE [LARGE SCALE GENOMIC DNA]</scope>
    <source>
        <tissue evidence="3">Whole body</tissue>
    </source>
</reference>
<dbReference type="Proteomes" id="UP000235965">
    <property type="component" value="Unassembled WGS sequence"/>
</dbReference>
<dbReference type="FunFam" id="3.30.420.10:FF:000032">
    <property type="entry name" value="Retrovirus-related Pol polyprotein from transposon 297-like Protein"/>
    <property type="match status" value="1"/>
</dbReference>
<dbReference type="PANTHER" id="PTHR37984">
    <property type="entry name" value="PROTEIN CBG26694"/>
    <property type="match status" value="1"/>
</dbReference>
<dbReference type="GO" id="GO:0015074">
    <property type="term" value="P:DNA integration"/>
    <property type="evidence" value="ECO:0007669"/>
    <property type="project" value="InterPro"/>
</dbReference>
<gene>
    <name evidence="3" type="ORF">B7P43_G05326</name>
</gene>
<evidence type="ECO:0000313" key="3">
    <source>
        <dbReference type="EMBL" id="PNF20525.1"/>
    </source>
</evidence>
<dbReference type="InterPro" id="IPR001584">
    <property type="entry name" value="Integrase_cat-core"/>
</dbReference>
<comment type="caution">
    <text evidence="3">The sequence shown here is derived from an EMBL/GenBank/DDBJ whole genome shotgun (WGS) entry which is preliminary data.</text>
</comment>
<name>A0A2J7PW12_9NEOP</name>
<dbReference type="SUPFAM" id="SSF53098">
    <property type="entry name" value="Ribonuclease H-like"/>
    <property type="match status" value="1"/>
</dbReference>
<dbReference type="InterPro" id="IPR036397">
    <property type="entry name" value="RNaseH_sf"/>
</dbReference>
<dbReference type="InterPro" id="IPR050951">
    <property type="entry name" value="Retrovirus_Pol_polyprotein"/>
</dbReference>
<dbReference type="InterPro" id="IPR012337">
    <property type="entry name" value="RNaseH-like_sf"/>
</dbReference>
<dbReference type="AlphaFoldDB" id="A0A2J7PW12"/>
<dbReference type="GO" id="GO:0003676">
    <property type="term" value="F:nucleic acid binding"/>
    <property type="evidence" value="ECO:0007669"/>
    <property type="project" value="InterPro"/>
</dbReference>
<proteinExistence type="predicted"/>
<accession>A0A2J7PW12</accession>
<evidence type="ECO:0000259" key="2">
    <source>
        <dbReference type="PROSITE" id="PS50994"/>
    </source>
</evidence>
<dbReference type="PROSITE" id="PS50994">
    <property type="entry name" value="INTEGRASE"/>
    <property type="match status" value="1"/>
</dbReference>